<proteinExistence type="predicted"/>
<evidence type="ECO:0000256" key="2">
    <source>
        <dbReference type="SAM" id="Phobius"/>
    </source>
</evidence>
<evidence type="ECO:0000313" key="3">
    <source>
        <dbReference type="EMBL" id="GGF87003.1"/>
    </source>
</evidence>
<feature type="region of interest" description="Disordered" evidence="1">
    <location>
        <begin position="70"/>
        <end position="91"/>
    </location>
</feature>
<dbReference type="RefSeq" id="WP_120462518.1">
    <property type="nucleotide sequence ID" value="NZ_BMIW01000003.1"/>
</dbReference>
<name>A0ABQ1VPG4_9BACL</name>
<organism evidence="3 4">
    <name type="scientific">Paenibacillus aceti</name>
    <dbReference type="NCBI Taxonomy" id="1820010"/>
    <lineage>
        <taxon>Bacteria</taxon>
        <taxon>Bacillati</taxon>
        <taxon>Bacillota</taxon>
        <taxon>Bacilli</taxon>
        <taxon>Bacillales</taxon>
        <taxon>Paenibacillaceae</taxon>
        <taxon>Paenibacillus</taxon>
    </lineage>
</organism>
<feature type="transmembrane region" description="Helical" evidence="2">
    <location>
        <begin position="9"/>
        <end position="28"/>
    </location>
</feature>
<sequence>MIYNILKRFGSVMVVLGILFGIFILVSGQPIETVIIVVVSALSGGLFFIGFGSLIESVHKIQVHLTGEQEESSQKRAINTKPHEKTLGVKD</sequence>
<evidence type="ECO:0000313" key="4">
    <source>
        <dbReference type="Proteomes" id="UP000608420"/>
    </source>
</evidence>
<keyword evidence="4" id="KW-1185">Reference proteome</keyword>
<dbReference type="EMBL" id="BMIW01000003">
    <property type="protein sequence ID" value="GGF87003.1"/>
    <property type="molecule type" value="Genomic_DNA"/>
</dbReference>
<keyword evidence="2" id="KW-1133">Transmembrane helix</keyword>
<keyword evidence="2" id="KW-0472">Membrane</keyword>
<protein>
    <submittedName>
        <fullName evidence="3">Uncharacterized protein</fullName>
    </submittedName>
</protein>
<gene>
    <name evidence="3" type="ORF">GCM10010913_05600</name>
</gene>
<reference evidence="4" key="1">
    <citation type="journal article" date="2019" name="Int. J. Syst. Evol. Microbiol.">
        <title>The Global Catalogue of Microorganisms (GCM) 10K type strain sequencing project: providing services to taxonomists for standard genome sequencing and annotation.</title>
        <authorList>
            <consortium name="The Broad Institute Genomics Platform"/>
            <consortium name="The Broad Institute Genome Sequencing Center for Infectious Disease"/>
            <person name="Wu L."/>
            <person name="Ma J."/>
        </authorList>
    </citation>
    <scope>NUCLEOTIDE SEQUENCE [LARGE SCALE GENOMIC DNA]</scope>
    <source>
        <strain evidence="4">CGMCC 1.15420</strain>
    </source>
</reference>
<feature type="compositionally biased region" description="Basic and acidic residues" evidence="1">
    <location>
        <begin position="81"/>
        <end position="91"/>
    </location>
</feature>
<evidence type="ECO:0000256" key="1">
    <source>
        <dbReference type="SAM" id="MobiDB-lite"/>
    </source>
</evidence>
<feature type="transmembrane region" description="Helical" evidence="2">
    <location>
        <begin position="34"/>
        <end position="55"/>
    </location>
</feature>
<accession>A0ABQ1VPG4</accession>
<keyword evidence="2" id="KW-0812">Transmembrane</keyword>
<dbReference type="Proteomes" id="UP000608420">
    <property type="component" value="Unassembled WGS sequence"/>
</dbReference>
<comment type="caution">
    <text evidence="3">The sequence shown here is derived from an EMBL/GenBank/DDBJ whole genome shotgun (WGS) entry which is preliminary data.</text>
</comment>